<evidence type="ECO:0000313" key="1">
    <source>
        <dbReference type="EMBL" id="JAI01099.1"/>
    </source>
</evidence>
<protein>
    <submittedName>
        <fullName evidence="1">Uncharacterized protein</fullName>
    </submittedName>
</protein>
<dbReference type="EMBL" id="GBXM01007479">
    <property type="protein sequence ID" value="JAI01099.1"/>
    <property type="molecule type" value="Transcribed_RNA"/>
</dbReference>
<dbReference type="AlphaFoldDB" id="A0A0E9XHC3"/>
<accession>A0A0E9XHC3</accession>
<proteinExistence type="predicted"/>
<organism evidence="1">
    <name type="scientific">Anguilla anguilla</name>
    <name type="common">European freshwater eel</name>
    <name type="synonym">Muraena anguilla</name>
    <dbReference type="NCBI Taxonomy" id="7936"/>
    <lineage>
        <taxon>Eukaryota</taxon>
        <taxon>Metazoa</taxon>
        <taxon>Chordata</taxon>
        <taxon>Craniata</taxon>
        <taxon>Vertebrata</taxon>
        <taxon>Euteleostomi</taxon>
        <taxon>Actinopterygii</taxon>
        <taxon>Neopterygii</taxon>
        <taxon>Teleostei</taxon>
        <taxon>Anguilliformes</taxon>
        <taxon>Anguillidae</taxon>
        <taxon>Anguilla</taxon>
    </lineage>
</organism>
<name>A0A0E9XHC3_ANGAN</name>
<sequence>MHGLCEVFTMHCRINMHLGAKLEQHTFSSIQTLQCCSTENPKD</sequence>
<reference evidence="1" key="2">
    <citation type="journal article" date="2015" name="Fish Shellfish Immunol.">
        <title>Early steps in the European eel (Anguilla anguilla)-Vibrio vulnificus interaction in the gills: Role of the RtxA13 toxin.</title>
        <authorList>
            <person name="Callol A."/>
            <person name="Pajuelo D."/>
            <person name="Ebbesson L."/>
            <person name="Teles M."/>
            <person name="MacKenzie S."/>
            <person name="Amaro C."/>
        </authorList>
    </citation>
    <scope>NUCLEOTIDE SEQUENCE</scope>
</reference>
<reference evidence="1" key="1">
    <citation type="submission" date="2014-11" db="EMBL/GenBank/DDBJ databases">
        <authorList>
            <person name="Amaro Gonzalez C."/>
        </authorList>
    </citation>
    <scope>NUCLEOTIDE SEQUENCE</scope>
</reference>